<dbReference type="EMBL" id="CAACVG010013004">
    <property type="protein sequence ID" value="VEN61148.1"/>
    <property type="molecule type" value="Genomic_DNA"/>
</dbReference>
<gene>
    <name evidence="2" type="ORF">CALMAC_LOCUS18628</name>
</gene>
<evidence type="ECO:0000256" key="1">
    <source>
        <dbReference type="SAM" id="MobiDB-lite"/>
    </source>
</evidence>
<keyword evidence="3" id="KW-1185">Reference proteome</keyword>
<feature type="non-terminal residue" evidence="2">
    <location>
        <position position="1"/>
    </location>
</feature>
<reference evidence="2 3" key="1">
    <citation type="submission" date="2019-01" db="EMBL/GenBank/DDBJ databases">
        <authorList>
            <person name="Sayadi A."/>
        </authorList>
    </citation>
    <scope>NUCLEOTIDE SEQUENCE [LARGE SCALE GENOMIC DNA]</scope>
</reference>
<evidence type="ECO:0000313" key="2">
    <source>
        <dbReference type="EMBL" id="VEN61148.1"/>
    </source>
</evidence>
<feature type="compositionally biased region" description="Low complexity" evidence="1">
    <location>
        <begin position="105"/>
        <end position="121"/>
    </location>
</feature>
<organism evidence="2 3">
    <name type="scientific">Callosobruchus maculatus</name>
    <name type="common">Southern cowpea weevil</name>
    <name type="synonym">Pulse bruchid</name>
    <dbReference type="NCBI Taxonomy" id="64391"/>
    <lineage>
        <taxon>Eukaryota</taxon>
        <taxon>Metazoa</taxon>
        <taxon>Ecdysozoa</taxon>
        <taxon>Arthropoda</taxon>
        <taxon>Hexapoda</taxon>
        <taxon>Insecta</taxon>
        <taxon>Pterygota</taxon>
        <taxon>Neoptera</taxon>
        <taxon>Endopterygota</taxon>
        <taxon>Coleoptera</taxon>
        <taxon>Polyphaga</taxon>
        <taxon>Cucujiformia</taxon>
        <taxon>Chrysomeloidea</taxon>
        <taxon>Chrysomelidae</taxon>
        <taxon>Bruchinae</taxon>
        <taxon>Bruchini</taxon>
        <taxon>Callosobruchus</taxon>
    </lineage>
</organism>
<evidence type="ECO:0000313" key="3">
    <source>
        <dbReference type="Proteomes" id="UP000410492"/>
    </source>
</evidence>
<feature type="compositionally biased region" description="Basic and acidic residues" evidence="1">
    <location>
        <begin position="155"/>
        <end position="168"/>
    </location>
</feature>
<dbReference type="AlphaFoldDB" id="A0A653DP81"/>
<feature type="compositionally biased region" description="Basic residues" evidence="1">
    <location>
        <begin position="132"/>
        <end position="154"/>
    </location>
</feature>
<dbReference type="OrthoDB" id="7492520at2759"/>
<dbReference type="Proteomes" id="UP000410492">
    <property type="component" value="Unassembled WGS sequence"/>
</dbReference>
<protein>
    <submittedName>
        <fullName evidence="2">Uncharacterized protein</fullName>
    </submittedName>
</protein>
<sequence length="219" mass="24572">FTLSIVLSRAACCCILHHLCSHVASRRTISSVFFLNVQTIFLRKKWAKFSHKSLITYDRFIDSLLLVPEEAKKTAIDKDAFDIAAAATKARSRLIGATSLVGRRLSRSRSGSSSSHSSDSSTDSRKSERARSRSRSSRHRHHSRGRRSSRHRRSATSDRSRTRSRSDSRSTSSSASSLSGSGSDDSVSDKDRSRSRSLSIPRRHGSPSFLDRRRITRHR</sequence>
<accession>A0A653DP81</accession>
<feature type="region of interest" description="Disordered" evidence="1">
    <location>
        <begin position="105"/>
        <end position="219"/>
    </location>
</feature>
<feature type="compositionally biased region" description="Basic and acidic residues" evidence="1">
    <location>
        <begin position="122"/>
        <end position="131"/>
    </location>
</feature>
<feature type="compositionally biased region" description="Low complexity" evidence="1">
    <location>
        <begin position="169"/>
        <end position="185"/>
    </location>
</feature>
<name>A0A653DP81_CALMS</name>
<proteinExistence type="predicted"/>